<gene>
    <name evidence="2" type="ORF">AF335_12265</name>
    <name evidence="1" type="ORF">FHS36_003143</name>
</gene>
<keyword evidence="3" id="KW-1185">Reference proteome</keyword>
<name>A0A2N8NXW5_STREU</name>
<dbReference type="Proteomes" id="UP000235945">
    <property type="component" value="Unassembled WGS sequence"/>
</dbReference>
<dbReference type="EMBL" id="JACHJF010000009">
    <property type="protein sequence ID" value="MBB5119709.1"/>
    <property type="molecule type" value="Genomic_DNA"/>
</dbReference>
<reference evidence="2" key="1">
    <citation type="submission" date="2015-07" db="EMBL/GenBank/DDBJ databases">
        <authorList>
            <person name="Noorani M."/>
        </authorList>
    </citation>
    <scope>NUCLEOTIDE SEQUENCE [LARGE SCALE GENOMIC DNA]</scope>
    <source>
        <strain evidence="2">ATCC 27428</strain>
    </source>
</reference>
<dbReference type="Proteomes" id="UP000528608">
    <property type="component" value="Unassembled WGS sequence"/>
</dbReference>
<evidence type="ECO:0000313" key="1">
    <source>
        <dbReference type="EMBL" id="MBB5119709.1"/>
    </source>
</evidence>
<comment type="caution">
    <text evidence="2">The sequence shown here is derived from an EMBL/GenBank/DDBJ whole genome shotgun (WGS) entry which is preliminary data.</text>
</comment>
<accession>A0A2N8NXW5</accession>
<dbReference type="AlphaFoldDB" id="A0A2N8NXW5"/>
<evidence type="ECO:0000313" key="2">
    <source>
        <dbReference type="EMBL" id="PNE33611.1"/>
    </source>
</evidence>
<evidence type="ECO:0000313" key="4">
    <source>
        <dbReference type="Proteomes" id="UP000528608"/>
    </source>
</evidence>
<protein>
    <submittedName>
        <fullName evidence="2">Uncharacterized protein</fullName>
    </submittedName>
</protein>
<reference evidence="1 4" key="3">
    <citation type="submission" date="2020-08" db="EMBL/GenBank/DDBJ databases">
        <title>Genomic Encyclopedia of Type Strains, Phase III (KMG-III): the genomes of soil and plant-associated and newly described type strains.</title>
        <authorList>
            <person name="Whitman W."/>
        </authorList>
    </citation>
    <scope>NUCLEOTIDE SEQUENCE [LARGE SCALE GENOMIC DNA]</scope>
    <source>
        <strain evidence="1 4">CECT 3259</strain>
    </source>
</reference>
<evidence type="ECO:0000313" key="3">
    <source>
        <dbReference type="Proteomes" id="UP000235945"/>
    </source>
</evidence>
<reference evidence="3" key="2">
    <citation type="submission" date="2015-07" db="EMBL/GenBank/DDBJ databases">
        <authorList>
            <person name="Graham D.E."/>
            <person name="Giannone R.J."/>
            <person name="Gulvik C.A."/>
            <person name="Hettich R.L."/>
            <person name="Klingeman D.M."/>
            <person name="Mahan K.M."/>
            <person name="Parry R.J."/>
            <person name="Spain J.C."/>
        </authorList>
    </citation>
    <scope>NUCLEOTIDE SEQUENCE [LARGE SCALE GENOMIC DNA]</scope>
    <source>
        <strain evidence="3">ATCC 27428</strain>
    </source>
</reference>
<proteinExistence type="predicted"/>
<sequence>MDDMWRGSLEWYRSRSTLDRVESSGDHPLGSAVLGDLTHVMQLARDCRWLLELHSTAERAAAP</sequence>
<organism evidence="2 3">
    <name type="scientific">Streptomyces eurocidicus</name>
    <name type="common">Streptoverticillium eurocidicus</name>
    <dbReference type="NCBI Taxonomy" id="66423"/>
    <lineage>
        <taxon>Bacteria</taxon>
        <taxon>Bacillati</taxon>
        <taxon>Actinomycetota</taxon>
        <taxon>Actinomycetes</taxon>
        <taxon>Kitasatosporales</taxon>
        <taxon>Streptomycetaceae</taxon>
        <taxon>Streptomyces</taxon>
    </lineage>
</organism>
<dbReference type="OrthoDB" id="4325714at2"/>
<dbReference type="EMBL" id="LGUI01000003">
    <property type="protein sequence ID" value="PNE33611.1"/>
    <property type="molecule type" value="Genomic_DNA"/>
</dbReference>